<dbReference type="AlphaFoldDB" id="A0A7S1BZX8"/>
<proteinExistence type="predicted"/>
<organism evidence="1">
    <name type="scientific">Corethron hystrix</name>
    <dbReference type="NCBI Taxonomy" id="216773"/>
    <lineage>
        <taxon>Eukaryota</taxon>
        <taxon>Sar</taxon>
        <taxon>Stramenopiles</taxon>
        <taxon>Ochrophyta</taxon>
        <taxon>Bacillariophyta</taxon>
        <taxon>Coscinodiscophyceae</taxon>
        <taxon>Corethrophycidae</taxon>
        <taxon>Corethrales</taxon>
        <taxon>Corethraceae</taxon>
        <taxon>Corethron</taxon>
    </lineage>
</organism>
<name>A0A7S1BZX8_9STRA</name>
<reference evidence="1" key="1">
    <citation type="submission" date="2021-01" db="EMBL/GenBank/DDBJ databases">
        <authorList>
            <person name="Corre E."/>
            <person name="Pelletier E."/>
            <person name="Niang G."/>
            <person name="Scheremetjew M."/>
            <person name="Finn R."/>
            <person name="Kale V."/>
            <person name="Holt S."/>
            <person name="Cochrane G."/>
            <person name="Meng A."/>
            <person name="Brown T."/>
            <person name="Cohen L."/>
        </authorList>
    </citation>
    <scope>NUCLEOTIDE SEQUENCE</scope>
    <source>
        <strain evidence="1">308</strain>
    </source>
</reference>
<accession>A0A7S1BZX8</accession>
<gene>
    <name evidence="1" type="ORF">CHYS00102_LOCUS29139</name>
</gene>
<dbReference type="EMBL" id="HBFR01039864">
    <property type="protein sequence ID" value="CAD8901920.1"/>
    <property type="molecule type" value="Transcribed_RNA"/>
</dbReference>
<sequence>MYAFRQADYEDGIAEVYNRALHVPEFDVPEDSEGRPLPLLHRNFDAAAIEAKWFGEPEAKEDADDPWSRPGVVVIDDVLSPEALARIRQLLLEKTVFYQTKMPLRFGGYAGAYIDDGLHDRILLALAFELNRALPRIMRGNPLKYLWAYKYDSEYTGISTHADQAAVNVNIWLTPDEAVLEEGQGGLVVFTARPPPGSNFDYYNKNTQKAIEEIIKPTGFQNVTVPFRYNRCVMFDSALFHHTDSLSFKKGYENRRINLTLLYGEMKTGGVGGATSVPDEL</sequence>
<evidence type="ECO:0000313" key="1">
    <source>
        <dbReference type="EMBL" id="CAD8901920.1"/>
    </source>
</evidence>
<protein>
    <submittedName>
        <fullName evidence="1">Uncharacterized protein</fullName>
    </submittedName>
</protein>
<dbReference type="Gene3D" id="2.60.120.620">
    <property type="entry name" value="q2cbj1_9rhob like domain"/>
    <property type="match status" value="1"/>
</dbReference>